<evidence type="ECO:0000313" key="3">
    <source>
        <dbReference type="Proteomes" id="UP000652427"/>
    </source>
</evidence>
<comment type="caution">
    <text evidence="2">The sequence shown here is derived from an EMBL/GenBank/DDBJ whole genome shotgun (WGS) entry which is preliminary data.</text>
</comment>
<accession>A0ABX2N6E6</accession>
<keyword evidence="1" id="KW-0812">Transmembrane</keyword>
<feature type="transmembrane region" description="Helical" evidence="1">
    <location>
        <begin position="43"/>
        <end position="60"/>
    </location>
</feature>
<proteinExistence type="predicted"/>
<keyword evidence="1" id="KW-1133">Transmembrane helix</keyword>
<dbReference type="Proteomes" id="UP000652427">
    <property type="component" value="Unassembled WGS sequence"/>
</dbReference>
<dbReference type="EMBL" id="JABWMH010000005">
    <property type="protein sequence ID" value="NVD29273.1"/>
    <property type="molecule type" value="Genomic_DNA"/>
</dbReference>
<evidence type="ECO:0008006" key="4">
    <source>
        <dbReference type="Google" id="ProtNLM"/>
    </source>
</evidence>
<reference evidence="2 3" key="1">
    <citation type="submission" date="2020-06" db="EMBL/GenBank/DDBJ databases">
        <authorList>
            <person name="Kim S.-J."/>
            <person name="Park S.-J."/>
        </authorList>
    </citation>
    <scope>NUCLEOTIDE SEQUENCE [LARGE SCALE GENOMIC DNA]</scope>
    <source>
        <strain evidence="2 3">SW-151</strain>
    </source>
</reference>
<evidence type="ECO:0000313" key="2">
    <source>
        <dbReference type="EMBL" id="NVD29273.1"/>
    </source>
</evidence>
<keyword evidence="1" id="KW-0472">Membrane</keyword>
<gene>
    <name evidence="2" type="ORF">HUO14_15345</name>
</gene>
<feature type="transmembrane region" description="Helical" evidence="1">
    <location>
        <begin position="106"/>
        <end position="123"/>
    </location>
</feature>
<sequence>MYRALRFFGIVFPIGYLIAISIMVENMFPGWASHYFSWEDQSIGERLFLIPTVVFMFVVWKSPRQWLLYLLIVELLILGPTLFEVFRMFGRDHAHPWLGLAGLNQLVWMSGALVIGLLGRWLWRTFKGQGS</sequence>
<feature type="transmembrane region" description="Helical" evidence="1">
    <location>
        <begin position="7"/>
        <end position="23"/>
    </location>
</feature>
<organism evidence="2 3">
    <name type="scientific">Parasphingorhabdus flavimaris</name>
    <dbReference type="NCBI Taxonomy" id="266812"/>
    <lineage>
        <taxon>Bacteria</taxon>
        <taxon>Pseudomonadati</taxon>
        <taxon>Pseudomonadota</taxon>
        <taxon>Alphaproteobacteria</taxon>
        <taxon>Sphingomonadales</taxon>
        <taxon>Sphingomonadaceae</taxon>
        <taxon>Parasphingorhabdus</taxon>
    </lineage>
</organism>
<dbReference type="RefSeq" id="WP_176280719.1">
    <property type="nucleotide sequence ID" value="NZ_JABWMH010000005.1"/>
</dbReference>
<feature type="transmembrane region" description="Helical" evidence="1">
    <location>
        <begin position="67"/>
        <end position="86"/>
    </location>
</feature>
<protein>
    <recommendedName>
        <fullName evidence="4">DUF2809 domain-containing protein</fullName>
    </recommendedName>
</protein>
<evidence type="ECO:0000256" key="1">
    <source>
        <dbReference type="SAM" id="Phobius"/>
    </source>
</evidence>
<keyword evidence="3" id="KW-1185">Reference proteome</keyword>
<name>A0ABX2N6E6_9SPHN</name>